<proteinExistence type="predicted"/>
<protein>
    <submittedName>
        <fullName evidence="3">DedA family protein</fullName>
    </submittedName>
</protein>
<reference evidence="3 4" key="1">
    <citation type="submission" date="2019-07" db="EMBL/GenBank/DDBJ databases">
        <title>Reclasification of Spiribacter aquaticus.</title>
        <authorList>
            <person name="Leon M.J."/>
            <person name="Sanchez-Porro C."/>
            <person name="Ventosa A."/>
        </authorList>
    </citation>
    <scope>NUCLEOTIDE SEQUENCE [LARGE SCALE GENOMIC DNA]</scope>
    <source>
        <strain evidence="3 4">SP30</strain>
    </source>
</reference>
<feature type="transmembrane region" description="Helical" evidence="1">
    <location>
        <begin position="123"/>
        <end position="144"/>
    </location>
</feature>
<evidence type="ECO:0000313" key="3">
    <source>
        <dbReference type="EMBL" id="TVO63764.1"/>
    </source>
</evidence>
<keyword evidence="4" id="KW-1185">Reference proteome</keyword>
<gene>
    <name evidence="3" type="ORF">FPL11_08875</name>
</gene>
<evidence type="ECO:0000259" key="2">
    <source>
        <dbReference type="Pfam" id="PF09335"/>
    </source>
</evidence>
<dbReference type="RefSeq" id="WP_144348297.1">
    <property type="nucleotide sequence ID" value="NZ_VMKP01000004.1"/>
</dbReference>
<keyword evidence="1" id="KW-1133">Transmembrane helix</keyword>
<keyword evidence="1" id="KW-0472">Membrane</keyword>
<dbReference type="AlphaFoldDB" id="A0A557RF29"/>
<feature type="transmembrane region" description="Helical" evidence="1">
    <location>
        <begin position="175"/>
        <end position="191"/>
    </location>
</feature>
<evidence type="ECO:0000313" key="4">
    <source>
        <dbReference type="Proteomes" id="UP000316688"/>
    </source>
</evidence>
<organism evidence="3 4">
    <name type="scientific">Spiribacter aquaticus</name>
    <dbReference type="NCBI Taxonomy" id="1935996"/>
    <lineage>
        <taxon>Bacteria</taxon>
        <taxon>Pseudomonadati</taxon>
        <taxon>Pseudomonadota</taxon>
        <taxon>Gammaproteobacteria</taxon>
        <taxon>Chromatiales</taxon>
        <taxon>Ectothiorhodospiraceae</taxon>
        <taxon>Spiribacter</taxon>
    </lineage>
</organism>
<name>A0A557RF29_9GAMM</name>
<feature type="transmembrane region" description="Helical" evidence="1">
    <location>
        <begin position="99"/>
        <end position="116"/>
    </location>
</feature>
<feature type="transmembrane region" description="Helical" evidence="1">
    <location>
        <begin position="57"/>
        <end position="79"/>
    </location>
</feature>
<comment type="caution">
    <text evidence="3">The sequence shown here is derived from an EMBL/GenBank/DDBJ whole genome shotgun (WGS) entry which is preliminary data.</text>
</comment>
<dbReference type="GO" id="GO:0005886">
    <property type="term" value="C:plasma membrane"/>
    <property type="evidence" value="ECO:0007669"/>
    <property type="project" value="TreeGrafter"/>
</dbReference>
<dbReference type="EMBL" id="VMKP01000004">
    <property type="protein sequence ID" value="TVO63764.1"/>
    <property type="molecule type" value="Genomic_DNA"/>
</dbReference>
<dbReference type="PANTHER" id="PTHR42709:SF11">
    <property type="entry name" value="DEDA FAMILY PROTEIN"/>
    <property type="match status" value="1"/>
</dbReference>
<dbReference type="InterPro" id="IPR032816">
    <property type="entry name" value="VTT_dom"/>
</dbReference>
<evidence type="ECO:0000256" key="1">
    <source>
        <dbReference type="SAM" id="Phobius"/>
    </source>
</evidence>
<dbReference type="InterPro" id="IPR051311">
    <property type="entry name" value="DedA_domain"/>
</dbReference>
<dbReference type="PANTHER" id="PTHR42709">
    <property type="entry name" value="ALKALINE PHOSPHATASE LIKE PROTEIN"/>
    <property type="match status" value="1"/>
</dbReference>
<dbReference type="Proteomes" id="UP000316688">
    <property type="component" value="Unassembled WGS sequence"/>
</dbReference>
<accession>A0A557RF29</accession>
<sequence>MKVFTALYDRVLRWAGHPRASWMLAGLSFAESSFFPVPPDVMLAPMCMARPRRAMRLATLTTLASVAGGVLGYLIGLLGLELVLPLIEEAGYAPAYETARGWFVDWGFWVVLVAGFSPIPYKIFTIAAGAMAIAWLPFLLASLLGRGARFYLVAAVLGWGGPRMEPWLRRYMERIGWFSVIVLLALVVYLSR</sequence>
<feature type="domain" description="VTT" evidence="2">
    <location>
        <begin position="58"/>
        <end position="154"/>
    </location>
</feature>
<keyword evidence="1" id="KW-0812">Transmembrane</keyword>
<dbReference type="Pfam" id="PF09335">
    <property type="entry name" value="VTT_dom"/>
    <property type="match status" value="1"/>
</dbReference>